<dbReference type="Pfam" id="PF01478">
    <property type="entry name" value="Peptidase_A24"/>
    <property type="match status" value="1"/>
</dbReference>
<dbReference type="Proteomes" id="UP001302429">
    <property type="component" value="Chromosome"/>
</dbReference>
<feature type="transmembrane region" description="Helical" evidence="6">
    <location>
        <begin position="6"/>
        <end position="23"/>
    </location>
</feature>
<dbReference type="GO" id="GO:0005886">
    <property type="term" value="C:plasma membrane"/>
    <property type="evidence" value="ECO:0007669"/>
    <property type="project" value="UniProtKB-SubCell"/>
</dbReference>
<evidence type="ECO:0000256" key="3">
    <source>
        <dbReference type="ARBA" id="ARBA00022692"/>
    </source>
</evidence>
<sequence length="159" mass="17312">MTGVQIIYGMLGALAIALAHASYTDIRRREIENWLNAGIALAAPVFWWATGMSLWPDIAIQIALALGVFTIFTGLFALGAMGGGDVKLLSALALWFSWQDMLMLVLVMSIAGGILTLFMAMVHTIRRSKGNLEIPYGVAIAFAGLWVIAEHYFNHSVQI</sequence>
<feature type="transmembrane region" description="Helical" evidence="6">
    <location>
        <begin position="134"/>
        <end position="153"/>
    </location>
</feature>
<evidence type="ECO:0000256" key="1">
    <source>
        <dbReference type="ARBA" id="ARBA00004651"/>
    </source>
</evidence>
<evidence type="ECO:0000313" key="8">
    <source>
        <dbReference type="EMBL" id="WOE74614.1"/>
    </source>
</evidence>
<evidence type="ECO:0000256" key="2">
    <source>
        <dbReference type="ARBA" id="ARBA00022475"/>
    </source>
</evidence>
<evidence type="ECO:0000256" key="5">
    <source>
        <dbReference type="ARBA" id="ARBA00023136"/>
    </source>
</evidence>
<dbReference type="AlphaFoldDB" id="A0AA97HZG1"/>
<feature type="transmembrane region" description="Helical" evidence="6">
    <location>
        <begin position="35"/>
        <end position="52"/>
    </location>
</feature>
<keyword evidence="9" id="KW-1185">Reference proteome</keyword>
<evidence type="ECO:0000313" key="9">
    <source>
        <dbReference type="Proteomes" id="UP001302429"/>
    </source>
</evidence>
<comment type="subcellular location">
    <subcellularLocation>
        <location evidence="1">Cell membrane</location>
        <topology evidence="1">Multi-pass membrane protein</topology>
    </subcellularLocation>
</comment>
<evidence type="ECO:0000256" key="4">
    <source>
        <dbReference type="ARBA" id="ARBA00022989"/>
    </source>
</evidence>
<feature type="domain" description="Prepilin type IV endopeptidase peptidase" evidence="7">
    <location>
        <begin position="14"/>
        <end position="117"/>
    </location>
</feature>
<keyword evidence="2" id="KW-1003">Cell membrane</keyword>
<feature type="transmembrane region" description="Helical" evidence="6">
    <location>
        <begin position="58"/>
        <end position="80"/>
    </location>
</feature>
<dbReference type="GO" id="GO:0004190">
    <property type="term" value="F:aspartic-type endopeptidase activity"/>
    <property type="evidence" value="ECO:0007669"/>
    <property type="project" value="UniProtKB-EC"/>
</dbReference>
<protein>
    <submittedName>
        <fullName evidence="8">Prepilin peptidase</fullName>
        <ecNumber evidence="8">3.4.23.43</ecNumber>
    </submittedName>
</protein>
<keyword evidence="5 6" id="KW-0472">Membrane</keyword>
<dbReference type="Gene3D" id="1.20.120.1220">
    <property type="match status" value="1"/>
</dbReference>
<organism evidence="8 9">
    <name type="scientific">Alterisphingorhabdus coralli</name>
    <dbReference type="NCBI Taxonomy" id="3071408"/>
    <lineage>
        <taxon>Bacteria</taxon>
        <taxon>Pseudomonadati</taxon>
        <taxon>Pseudomonadota</taxon>
        <taxon>Alphaproteobacteria</taxon>
        <taxon>Sphingomonadales</taxon>
        <taxon>Sphingomonadaceae</taxon>
        <taxon>Alterisphingorhabdus (ex Yan et al. 2024)</taxon>
    </lineage>
</organism>
<keyword evidence="3 6" id="KW-0812">Transmembrane</keyword>
<keyword evidence="4 6" id="KW-1133">Transmembrane helix</keyword>
<dbReference type="EC" id="3.4.23.43" evidence="8"/>
<reference evidence="8 9" key="1">
    <citation type="submission" date="2023-10" db="EMBL/GenBank/DDBJ databases">
        <title>Complete genome sequence of a Sphingomonadaceae bacterium.</title>
        <authorList>
            <person name="Yan C."/>
        </authorList>
    </citation>
    <scope>NUCLEOTIDE SEQUENCE [LARGE SCALE GENOMIC DNA]</scope>
    <source>
        <strain evidence="8 9">SCSIO 66989</strain>
    </source>
</reference>
<dbReference type="InterPro" id="IPR000045">
    <property type="entry name" value="Prepilin_IV_endopep_pep"/>
</dbReference>
<evidence type="ECO:0000256" key="6">
    <source>
        <dbReference type="SAM" id="Phobius"/>
    </source>
</evidence>
<dbReference type="RefSeq" id="WP_317080872.1">
    <property type="nucleotide sequence ID" value="NZ_CP136594.1"/>
</dbReference>
<dbReference type="PANTHER" id="PTHR36506">
    <property type="entry name" value="PREFLAGELLIN PEPTIDASE"/>
    <property type="match status" value="1"/>
</dbReference>
<dbReference type="KEGG" id="acoa:RB602_12270"/>
<dbReference type="InterPro" id="IPR052218">
    <property type="entry name" value="Preflagellin_Peptidase"/>
</dbReference>
<proteinExistence type="predicted"/>
<accession>A0AA97HZG1</accession>
<keyword evidence="8" id="KW-0378">Hydrolase</keyword>
<gene>
    <name evidence="8" type="ORF">RB602_12270</name>
</gene>
<name>A0AA97HZG1_9SPHN</name>
<evidence type="ECO:0000259" key="7">
    <source>
        <dbReference type="Pfam" id="PF01478"/>
    </source>
</evidence>
<dbReference type="PANTHER" id="PTHR36506:SF1">
    <property type="entry name" value="PREFLAGELLIN PEPTIDASE"/>
    <property type="match status" value="1"/>
</dbReference>
<dbReference type="EMBL" id="CP136594">
    <property type="protein sequence ID" value="WOE74614.1"/>
    <property type="molecule type" value="Genomic_DNA"/>
</dbReference>
<feature type="transmembrane region" description="Helical" evidence="6">
    <location>
        <begin position="101"/>
        <end position="122"/>
    </location>
</feature>